<proteinExistence type="predicted"/>
<dbReference type="RefSeq" id="WP_144870708.1">
    <property type="nucleotide sequence ID" value="NZ_LR213910.1"/>
</dbReference>
<name>A0A563VMK2_9CYAN</name>
<dbReference type="InterPro" id="IPR011989">
    <property type="entry name" value="ARM-like"/>
</dbReference>
<dbReference type="EMBL" id="CAACVJ010000067">
    <property type="protein sequence ID" value="VEP12648.1"/>
    <property type="molecule type" value="Genomic_DNA"/>
</dbReference>
<dbReference type="AlphaFoldDB" id="A0A563VMK2"/>
<protein>
    <submittedName>
        <fullName evidence="1">Uncharacterized protein</fullName>
    </submittedName>
</protein>
<keyword evidence="2" id="KW-1185">Reference proteome</keyword>
<gene>
    <name evidence="1" type="ORF">H1P_1590002</name>
</gene>
<dbReference type="InterPro" id="IPR035943">
    <property type="entry name" value="XisI-like_sf"/>
</dbReference>
<dbReference type="Gene3D" id="3.30.310.110">
    <property type="entry name" value="XisI-like"/>
    <property type="match status" value="1"/>
</dbReference>
<evidence type="ECO:0000313" key="1">
    <source>
        <dbReference type="EMBL" id="VEP12648.1"/>
    </source>
</evidence>
<accession>A0A563VMK2</accession>
<dbReference type="Pfam" id="PF08869">
    <property type="entry name" value="XisI"/>
    <property type="match status" value="1"/>
</dbReference>
<sequence>MSIIINYQEIIKIVLTEYIKIPQQYQKKDRRFNHNHNSYSNIESQLVISEDCKDYLLIVYGFDIPESVGFNTWQTSPIQDCIIHLEIDRDIIKIHQDKLEHKITNQLIEAGISEDKIIQLYPGQQPCVEYIVNSRKIYELDREYFTTDSSFKNPILKPNLTAAELIKLTKIRFRFINIAVAQYPNTPPNILKQLFKDFPVEVLNNPIMDLLILENSNFLQELFDIEPYIFYKQELKLPDYFIQWAVTNGNEEVRQSIANNENISLHWLKQLLEDRSCLVIQKLYRNLKLPLSIKEKLYIRRLQLEKKCPHLSENGCNHDLRCPLYKSELDEIPF</sequence>
<evidence type="ECO:0000313" key="2">
    <source>
        <dbReference type="Proteomes" id="UP000320055"/>
    </source>
</evidence>
<dbReference type="InterPro" id="IPR014968">
    <property type="entry name" value="XisI"/>
</dbReference>
<organism evidence="1 2">
    <name type="scientific">Hyella patelloides LEGE 07179</name>
    <dbReference type="NCBI Taxonomy" id="945734"/>
    <lineage>
        <taxon>Bacteria</taxon>
        <taxon>Bacillati</taxon>
        <taxon>Cyanobacteriota</taxon>
        <taxon>Cyanophyceae</taxon>
        <taxon>Pleurocapsales</taxon>
        <taxon>Hyellaceae</taxon>
        <taxon>Hyella</taxon>
    </lineage>
</organism>
<dbReference type="SUPFAM" id="SSF143847">
    <property type="entry name" value="XisI-like"/>
    <property type="match status" value="1"/>
</dbReference>
<dbReference type="OrthoDB" id="467081at2"/>
<reference evidence="1 2" key="1">
    <citation type="submission" date="2019-01" db="EMBL/GenBank/DDBJ databases">
        <authorList>
            <person name="Brito A."/>
        </authorList>
    </citation>
    <scope>NUCLEOTIDE SEQUENCE [LARGE SCALE GENOMIC DNA]</scope>
    <source>
        <strain evidence="1">1</strain>
    </source>
</reference>
<dbReference type="Gene3D" id="1.25.10.10">
    <property type="entry name" value="Leucine-rich Repeat Variant"/>
    <property type="match status" value="1"/>
</dbReference>
<dbReference type="Proteomes" id="UP000320055">
    <property type="component" value="Unassembled WGS sequence"/>
</dbReference>